<organism evidence="1 2">
    <name type="scientific">Avena sativa</name>
    <name type="common">Oat</name>
    <dbReference type="NCBI Taxonomy" id="4498"/>
    <lineage>
        <taxon>Eukaryota</taxon>
        <taxon>Viridiplantae</taxon>
        <taxon>Streptophyta</taxon>
        <taxon>Embryophyta</taxon>
        <taxon>Tracheophyta</taxon>
        <taxon>Spermatophyta</taxon>
        <taxon>Magnoliopsida</taxon>
        <taxon>Liliopsida</taxon>
        <taxon>Poales</taxon>
        <taxon>Poaceae</taxon>
        <taxon>BOP clade</taxon>
        <taxon>Pooideae</taxon>
        <taxon>Poodae</taxon>
        <taxon>Poeae</taxon>
        <taxon>Poeae Chloroplast Group 1 (Aveneae type)</taxon>
        <taxon>Aveninae</taxon>
        <taxon>Avena</taxon>
    </lineage>
</organism>
<protein>
    <submittedName>
        <fullName evidence="1">Uncharacterized protein</fullName>
    </submittedName>
</protein>
<keyword evidence="2" id="KW-1185">Reference proteome</keyword>
<dbReference type="EnsemblPlants" id="AVESA.00010b.r2.4AG0574130.1">
    <property type="protein sequence ID" value="AVESA.00010b.r2.4AG0574130.1.CDS"/>
    <property type="gene ID" value="AVESA.00010b.r2.4AG0574130"/>
</dbReference>
<evidence type="ECO:0000313" key="2">
    <source>
        <dbReference type="Proteomes" id="UP001732700"/>
    </source>
</evidence>
<sequence length="180" mass="19809">MGKCLRRSCRQRPSPAVEAAAHLTLRSGRRVPAAAGSGSPTRRRHRRVERCCGKAGAASAGRQRHGRRVLASQAGEEEAALPPSQESPVFFCKEDYGGDRRMAPHSGEAKRDHHESEAQVVVEPRSASPPPEAEIEAFLAAAELAERRRFMETYNYDIALDRPLEGRFDWSLVPVPVVST</sequence>
<reference evidence="1" key="1">
    <citation type="submission" date="2021-05" db="EMBL/GenBank/DDBJ databases">
        <authorList>
            <person name="Scholz U."/>
            <person name="Mascher M."/>
            <person name="Fiebig A."/>
        </authorList>
    </citation>
    <scope>NUCLEOTIDE SEQUENCE [LARGE SCALE GENOMIC DNA]</scope>
</reference>
<dbReference type="Proteomes" id="UP001732700">
    <property type="component" value="Chromosome 4A"/>
</dbReference>
<reference evidence="1" key="2">
    <citation type="submission" date="2025-09" db="UniProtKB">
        <authorList>
            <consortium name="EnsemblPlants"/>
        </authorList>
    </citation>
    <scope>IDENTIFICATION</scope>
</reference>
<proteinExistence type="predicted"/>
<accession>A0ACD5W6H7</accession>
<name>A0ACD5W6H7_AVESA</name>
<evidence type="ECO:0000313" key="1">
    <source>
        <dbReference type="EnsemblPlants" id="AVESA.00010b.r2.4AG0574130.1.CDS"/>
    </source>
</evidence>